<dbReference type="PRINTS" id="PR00344">
    <property type="entry name" value="BCTRLSENSOR"/>
</dbReference>
<evidence type="ECO:0000256" key="10">
    <source>
        <dbReference type="ARBA" id="ARBA00022777"/>
    </source>
</evidence>
<keyword evidence="7" id="KW-0808">Transferase</keyword>
<dbReference type="SUPFAM" id="SSF52172">
    <property type="entry name" value="CheY-like"/>
    <property type="match status" value="1"/>
</dbReference>
<feature type="transmembrane region" description="Helical" evidence="16">
    <location>
        <begin position="176"/>
        <end position="199"/>
    </location>
</feature>
<feature type="transmembrane region" description="Helical" evidence="16">
    <location>
        <begin position="52"/>
        <end position="74"/>
    </location>
</feature>
<dbReference type="InterPro" id="IPR003661">
    <property type="entry name" value="HisK_dim/P_dom"/>
</dbReference>
<dbReference type="SUPFAM" id="SSF55785">
    <property type="entry name" value="PYP-like sensor domain (PAS domain)"/>
    <property type="match status" value="1"/>
</dbReference>
<dbReference type="Gene3D" id="1.10.8.500">
    <property type="entry name" value="HAMP domain in histidine kinase"/>
    <property type="match status" value="1"/>
</dbReference>
<dbReference type="Gene3D" id="3.40.50.2300">
    <property type="match status" value="1"/>
</dbReference>
<keyword evidence="9" id="KW-0547">Nucleotide-binding</keyword>
<dbReference type="EMBL" id="CADCVQ010000070">
    <property type="protein sequence ID" value="CAA9494879.1"/>
    <property type="molecule type" value="Genomic_DNA"/>
</dbReference>
<dbReference type="InterPro" id="IPR036097">
    <property type="entry name" value="HisK_dim/P_sf"/>
</dbReference>
<proteinExistence type="predicted"/>
<evidence type="ECO:0000256" key="14">
    <source>
        <dbReference type="ARBA" id="ARBA00023136"/>
    </source>
</evidence>
<dbReference type="InterPro" id="IPR003594">
    <property type="entry name" value="HATPase_dom"/>
</dbReference>
<evidence type="ECO:0000256" key="5">
    <source>
        <dbReference type="ARBA" id="ARBA00022475"/>
    </source>
</evidence>
<dbReference type="InterPro" id="IPR003660">
    <property type="entry name" value="HAMP_dom"/>
</dbReference>
<dbReference type="CDD" id="cd00082">
    <property type="entry name" value="HisKA"/>
    <property type="match status" value="1"/>
</dbReference>
<keyword evidence="10" id="KW-0418">Kinase</keyword>
<dbReference type="Pfam" id="PF00672">
    <property type="entry name" value="HAMP"/>
    <property type="match status" value="1"/>
</dbReference>
<gene>
    <name evidence="20" type="ORF">AVDCRST_MAG67-1614</name>
</gene>
<dbReference type="PROSITE" id="PS50109">
    <property type="entry name" value="HIS_KIN"/>
    <property type="match status" value="1"/>
</dbReference>
<accession>A0A6J4SFY8</accession>
<dbReference type="PANTHER" id="PTHR43047">
    <property type="entry name" value="TWO-COMPONENT HISTIDINE PROTEIN KINASE"/>
    <property type="match status" value="1"/>
</dbReference>
<keyword evidence="8 16" id="KW-0812">Transmembrane</keyword>
<dbReference type="GO" id="GO:0000155">
    <property type="term" value="F:phosphorelay sensor kinase activity"/>
    <property type="evidence" value="ECO:0007669"/>
    <property type="project" value="InterPro"/>
</dbReference>
<feature type="modified residue" description="4-aspartylphosphate" evidence="15">
    <location>
        <position position="654"/>
    </location>
</feature>
<dbReference type="PANTHER" id="PTHR43047:SF72">
    <property type="entry name" value="OSMOSENSING HISTIDINE PROTEIN KINASE SLN1"/>
    <property type="match status" value="1"/>
</dbReference>
<keyword evidence="11" id="KW-0067">ATP-binding</keyword>
<dbReference type="AlphaFoldDB" id="A0A6J4SFY8"/>
<dbReference type="GO" id="GO:0005524">
    <property type="term" value="F:ATP binding"/>
    <property type="evidence" value="ECO:0007669"/>
    <property type="project" value="UniProtKB-KW"/>
</dbReference>
<dbReference type="FunFam" id="1.10.287.130:FF:000001">
    <property type="entry name" value="Two-component sensor histidine kinase"/>
    <property type="match status" value="1"/>
</dbReference>
<evidence type="ECO:0000259" key="19">
    <source>
        <dbReference type="PROSITE" id="PS50885"/>
    </source>
</evidence>
<evidence type="ECO:0000256" key="2">
    <source>
        <dbReference type="ARBA" id="ARBA00004236"/>
    </source>
</evidence>
<dbReference type="Pfam" id="PF00512">
    <property type="entry name" value="HisKA"/>
    <property type="match status" value="1"/>
</dbReference>
<dbReference type="Gene3D" id="3.30.565.10">
    <property type="entry name" value="Histidine kinase-like ATPase, C-terminal domain"/>
    <property type="match status" value="1"/>
</dbReference>
<evidence type="ECO:0000256" key="3">
    <source>
        <dbReference type="ARBA" id="ARBA00004314"/>
    </source>
</evidence>
<feature type="domain" description="Response regulatory" evidence="18">
    <location>
        <begin position="605"/>
        <end position="715"/>
    </location>
</feature>
<evidence type="ECO:0000256" key="1">
    <source>
        <dbReference type="ARBA" id="ARBA00000085"/>
    </source>
</evidence>
<dbReference type="PROSITE" id="PS50110">
    <property type="entry name" value="RESPONSE_REGULATORY"/>
    <property type="match status" value="1"/>
</dbReference>
<evidence type="ECO:0000256" key="4">
    <source>
        <dbReference type="ARBA" id="ARBA00012438"/>
    </source>
</evidence>
<dbReference type="SMART" id="SM00387">
    <property type="entry name" value="HATPase_c"/>
    <property type="match status" value="1"/>
</dbReference>
<evidence type="ECO:0000259" key="18">
    <source>
        <dbReference type="PROSITE" id="PS50110"/>
    </source>
</evidence>
<dbReference type="InterPro" id="IPR035965">
    <property type="entry name" value="PAS-like_dom_sf"/>
</dbReference>
<evidence type="ECO:0000256" key="9">
    <source>
        <dbReference type="ARBA" id="ARBA00022741"/>
    </source>
</evidence>
<dbReference type="CDD" id="cd06225">
    <property type="entry name" value="HAMP"/>
    <property type="match status" value="1"/>
</dbReference>
<dbReference type="EC" id="2.7.13.3" evidence="4"/>
<dbReference type="GO" id="GO:0045121">
    <property type="term" value="C:membrane raft"/>
    <property type="evidence" value="ECO:0007669"/>
    <property type="project" value="UniProtKB-SubCell"/>
</dbReference>
<evidence type="ECO:0000256" key="8">
    <source>
        <dbReference type="ARBA" id="ARBA00022692"/>
    </source>
</evidence>
<reference evidence="20" key="1">
    <citation type="submission" date="2020-02" db="EMBL/GenBank/DDBJ databases">
        <authorList>
            <person name="Meier V. D."/>
        </authorList>
    </citation>
    <scope>NUCLEOTIDE SEQUENCE</scope>
    <source>
        <strain evidence="20">AVDCRST_MAG67</strain>
    </source>
</reference>
<dbReference type="CDD" id="cd00075">
    <property type="entry name" value="HATPase"/>
    <property type="match status" value="1"/>
</dbReference>
<keyword evidence="13" id="KW-0902">Two-component regulatory system</keyword>
<keyword evidence="12 16" id="KW-1133">Transmembrane helix</keyword>
<evidence type="ECO:0000256" key="12">
    <source>
        <dbReference type="ARBA" id="ARBA00022989"/>
    </source>
</evidence>
<sequence length="835" mass="89045">MIGAPQVSARRSIARTLRLALLGLTIVLAIIGAIGIAALYDARQTYENELTAASALEVSAANLLAATVALEANLARPRSRRAARFVQSAARSFEDAAGRLERLSRDDAATRALARRLTPARRAARGLAVHPTIAATRTSARRDLPAVRAAVQQVAARQGARREAARDTAQRRSRTALITIALGAGLALAGVLAFLTLLIGAMRRPLDDLVVATRRMSAGDLRARVEATGPKELQELGVAFNAMGAELATASERLETQRQRLATTIQSLGDGLVMCDNGDRVTSMNPRASELVPGLRVGCAAHGPDSPLPPLAEALAGEVTLRRGDDLALAVTAARLAGPDGGTVWTLRDITERARLEQAKSDFVATASHELRSPLTSIKGFIELLEQTNSENLSERQREFIAIVLKSTDRLVELVNDLLDIARIESGQFEIHTRSVDLRETIEEVAALMAPRLEGKRQRLEVQIYDPRPPALADPARMRQVVTNLVTNAHLYTEEQGTITLRLEGDARETKITVADTGRGMAPEDARRVFDRFYRGSADERKSPGTGLGLAIVKSLVDMHGGTIDVASELGRGTTFMVRLPATTIGDGRPAPAAVIAHTGIGARRVLIVDDEPALATLIAQQLQPLDVQTVQVNSGAEAIARLRAEHFDAMTLDILMPGMNGFDVLNAVRGDPQLRDIPVIFVSVSERAPELEGEWAVPKPIDRRRLIDVLDAAIQAKRSRVLVVAPDALRDALAPSLAALGIDHRWETTAEGAARAGAEELFEVALVHASLATTSALLDGSGLRGRRRGRSVILFSTDGAGQNTSVGVGMPVLGITQAVSALRSALGEAPTAGG</sequence>
<evidence type="ECO:0000256" key="13">
    <source>
        <dbReference type="ARBA" id="ARBA00023012"/>
    </source>
</evidence>
<dbReference type="InterPro" id="IPR036890">
    <property type="entry name" value="HATPase_C_sf"/>
</dbReference>
<evidence type="ECO:0000256" key="16">
    <source>
        <dbReference type="SAM" id="Phobius"/>
    </source>
</evidence>
<comment type="subcellular location">
    <subcellularLocation>
        <location evidence="2">Cell membrane</location>
    </subcellularLocation>
    <subcellularLocation>
        <location evidence="3">Membrane raft</location>
        <topology evidence="3">Multi-pass membrane protein</topology>
    </subcellularLocation>
</comment>
<evidence type="ECO:0000259" key="17">
    <source>
        <dbReference type="PROSITE" id="PS50109"/>
    </source>
</evidence>
<keyword evidence="14 16" id="KW-0472">Membrane</keyword>
<dbReference type="Gene3D" id="1.10.287.130">
    <property type="match status" value="1"/>
</dbReference>
<dbReference type="Pfam" id="PF00072">
    <property type="entry name" value="Response_reg"/>
    <property type="match status" value="1"/>
</dbReference>
<dbReference type="PROSITE" id="PS50885">
    <property type="entry name" value="HAMP"/>
    <property type="match status" value="1"/>
</dbReference>
<dbReference type="SUPFAM" id="SSF55874">
    <property type="entry name" value="ATPase domain of HSP90 chaperone/DNA topoisomerase II/histidine kinase"/>
    <property type="match status" value="1"/>
</dbReference>
<evidence type="ECO:0000313" key="20">
    <source>
        <dbReference type="EMBL" id="CAA9494879.1"/>
    </source>
</evidence>
<dbReference type="GO" id="GO:0005886">
    <property type="term" value="C:plasma membrane"/>
    <property type="evidence" value="ECO:0007669"/>
    <property type="project" value="UniProtKB-SubCell"/>
</dbReference>
<feature type="domain" description="Histidine kinase" evidence="17">
    <location>
        <begin position="366"/>
        <end position="584"/>
    </location>
</feature>
<dbReference type="SUPFAM" id="SSF47384">
    <property type="entry name" value="Homodimeric domain of signal transducing histidine kinase"/>
    <property type="match status" value="1"/>
</dbReference>
<dbReference type="SMART" id="SM00304">
    <property type="entry name" value="HAMP"/>
    <property type="match status" value="1"/>
</dbReference>
<evidence type="ECO:0000256" key="11">
    <source>
        <dbReference type="ARBA" id="ARBA00022840"/>
    </source>
</evidence>
<dbReference type="Gene3D" id="3.30.450.20">
    <property type="entry name" value="PAS domain"/>
    <property type="match status" value="1"/>
</dbReference>
<dbReference type="SUPFAM" id="SSF158472">
    <property type="entry name" value="HAMP domain-like"/>
    <property type="match status" value="1"/>
</dbReference>
<dbReference type="InterPro" id="IPR004358">
    <property type="entry name" value="Sig_transdc_His_kin-like_C"/>
</dbReference>
<name>A0A6J4SFY8_9ACTN</name>
<dbReference type="InterPro" id="IPR011006">
    <property type="entry name" value="CheY-like_superfamily"/>
</dbReference>
<feature type="transmembrane region" description="Helical" evidence="16">
    <location>
        <begin position="19"/>
        <end position="40"/>
    </location>
</feature>
<keyword evidence="6 15" id="KW-0597">Phosphoprotein</keyword>
<evidence type="ECO:0000256" key="6">
    <source>
        <dbReference type="ARBA" id="ARBA00022553"/>
    </source>
</evidence>
<dbReference type="FunFam" id="3.30.565.10:FF:000023">
    <property type="entry name" value="PAS domain-containing sensor histidine kinase"/>
    <property type="match status" value="1"/>
</dbReference>
<dbReference type="InterPro" id="IPR001789">
    <property type="entry name" value="Sig_transdc_resp-reg_receiver"/>
</dbReference>
<dbReference type="SMART" id="SM00448">
    <property type="entry name" value="REC"/>
    <property type="match status" value="1"/>
</dbReference>
<protein>
    <recommendedName>
        <fullName evidence="4">histidine kinase</fullName>
        <ecNumber evidence="4">2.7.13.3</ecNumber>
    </recommendedName>
</protein>
<keyword evidence="5" id="KW-1003">Cell membrane</keyword>
<evidence type="ECO:0000256" key="15">
    <source>
        <dbReference type="PROSITE-ProRule" id="PRU00169"/>
    </source>
</evidence>
<dbReference type="GO" id="GO:0009927">
    <property type="term" value="F:histidine phosphotransfer kinase activity"/>
    <property type="evidence" value="ECO:0007669"/>
    <property type="project" value="TreeGrafter"/>
</dbReference>
<dbReference type="Pfam" id="PF02518">
    <property type="entry name" value="HATPase_c"/>
    <property type="match status" value="1"/>
</dbReference>
<dbReference type="InterPro" id="IPR005467">
    <property type="entry name" value="His_kinase_dom"/>
</dbReference>
<feature type="domain" description="HAMP" evidence="19">
    <location>
        <begin position="200"/>
        <end position="252"/>
    </location>
</feature>
<evidence type="ECO:0000256" key="7">
    <source>
        <dbReference type="ARBA" id="ARBA00022679"/>
    </source>
</evidence>
<dbReference type="SMART" id="SM00388">
    <property type="entry name" value="HisKA"/>
    <property type="match status" value="1"/>
</dbReference>
<comment type="catalytic activity">
    <reaction evidence="1">
        <text>ATP + protein L-histidine = ADP + protein N-phospho-L-histidine.</text>
        <dbReference type="EC" id="2.7.13.3"/>
    </reaction>
</comment>
<organism evidence="20">
    <name type="scientific">uncultured Solirubrobacteraceae bacterium</name>
    <dbReference type="NCBI Taxonomy" id="1162706"/>
    <lineage>
        <taxon>Bacteria</taxon>
        <taxon>Bacillati</taxon>
        <taxon>Actinomycetota</taxon>
        <taxon>Thermoleophilia</taxon>
        <taxon>Solirubrobacterales</taxon>
        <taxon>Solirubrobacteraceae</taxon>
        <taxon>environmental samples</taxon>
    </lineage>
</organism>